<evidence type="ECO:0008006" key="3">
    <source>
        <dbReference type="Google" id="ProtNLM"/>
    </source>
</evidence>
<accession>A7S9J7</accession>
<name>A7S9J7_NEMVE</name>
<dbReference type="EMBL" id="DS469604">
    <property type="protein sequence ID" value="EDO39588.1"/>
    <property type="molecule type" value="Genomic_DNA"/>
</dbReference>
<dbReference type="OMA" id="EYRELTC"/>
<evidence type="ECO:0000313" key="1">
    <source>
        <dbReference type="EMBL" id="EDO39588.1"/>
    </source>
</evidence>
<dbReference type="HOGENOM" id="CLU_056628_3_1_1"/>
<dbReference type="PhylomeDB" id="A7S9J7"/>
<reference evidence="1 2" key="1">
    <citation type="journal article" date="2007" name="Science">
        <title>Sea anemone genome reveals ancestral eumetazoan gene repertoire and genomic organization.</title>
        <authorList>
            <person name="Putnam N.H."/>
            <person name="Srivastava M."/>
            <person name="Hellsten U."/>
            <person name="Dirks B."/>
            <person name="Chapman J."/>
            <person name="Salamov A."/>
            <person name="Terry A."/>
            <person name="Shapiro H."/>
            <person name="Lindquist E."/>
            <person name="Kapitonov V.V."/>
            <person name="Jurka J."/>
            <person name="Genikhovich G."/>
            <person name="Grigoriev I.V."/>
            <person name="Lucas S.M."/>
            <person name="Steele R.E."/>
            <person name="Finnerty J.R."/>
            <person name="Technau U."/>
            <person name="Martindale M.Q."/>
            <person name="Rokhsar D.S."/>
        </authorList>
    </citation>
    <scope>NUCLEOTIDE SEQUENCE [LARGE SCALE GENOMIC DNA]</scope>
    <source>
        <strain evidence="2">CH2 X CH6</strain>
    </source>
</reference>
<protein>
    <recommendedName>
        <fullName evidence="3">Short-chain collagen C4</fullName>
    </recommendedName>
</protein>
<organism evidence="1 2">
    <name type="scientific">Nematostella vectensis</name>
    <name type="common">Starlet sea anemone</name>
    <dbReference type="NCBI Taxonomy" id="45351"/>
    <lineage>
        <taxon>Eukaryota</taxon>
        <taxon>Metazoa</taxon>
        <taxon>Cnidaria</taxon>
        <taxon>Anthozoa</taxon>
        <taxon>Hexacorallia</taxon>
        <taxon>Actiniaria</taxon>
        <taxon>Edwardsiidae</taxon>
        <taxon>Nematostella</taxon>
    </lineage>
</organism>
<dbReference type="PANTHER" id="PTHR24024">
    <property type="entry name" value="PULMONARY SURFACTANT-ASSOCIATED PROTEIN A"/>
    <property type="match status" value="1"/>
</dbReference>
<dbReference type="GO" id="GO:0005615">
    <property type="term" value="C:extracellular space"/>
    <property type="evidence" value="ECO:0000318"/>
    <property type="project" value="GO_Central"/>
</dbReference>
<dbReference type="InterPro" id="IPR051077">
    <property type="entry name" value="Ca-dependent_lectin"/>
</dbReference>
<gene>
    <name evidence="1" type="ORF">NEMVEDRAFT_v1g110131</name>
</gene>
<dbReference type="PANTHER" id="PTHR24024:SF18">
    <property type="entry name" value="SHORT-CHAIN COLLAGEN C4-LIKE"/>
    <property type="match status" value="1"/>
</dbReference>
<proteinExistence type="predicted"/>
<dbReference type="InParanoid" id="A7S9J7"/>
<evidence type="ECO:0000313" key="2">
    <source>
        <dbReference type="Proteomes" id="UP000001593"/>
    </source>
</evidence>
<dbReference type="KEGG" id="nve:5511243"/>
<dbReference type="OrthoDB" id="6086925at2759"/>
<dbReference type="Proteomes" id="UP000001593">
    <property type="component" value="Unassembled WGS sequence"/>
</dbReference>
<keyword evidence="2" id="KW-1185">Reference proteome</keyword>
<sequence>GYVYGTEYHVKGFNPFLAQGLTNQDVPCAVCHVMSRGSQLMVPGTYDCPEGWTREYHGYLMTSSHLHKHPTDYICVDVRPETTKGGEAGLMGSLLTTVGGRCGALPCAPYFEYRELTCAVCTK</sequence>
<dbReference type="AlphaFoldDB" id="A7S9J7"/>
<feature type="non-terminal residue" evidence="1">
    <location>
        <position position="1"/>
    </location>
</feature>